<evidence type="ECO:0000256" key="1">
    <source>
        <dbReference type="PIRSR" id="PIRSR640198-1"/>
    </source>
</evidence>
<evidence type="ECO:0000313" key="4">
    <source>
        <dbReference type="EMBL" id="PIP00704.1"/>
    </source>
</evidence>
<dbReference type="Pfam" id="PF02661">
    <property type="entry name" value="Fic"/>
    <property type="match status" value="1"/>
</dbReference>
<feature type="binding site" evidence="2">
    <location>
        <begin position="244"/>
        <end position="245"/>
    </location>
    <ligand>
        <name>ATP</name>
        <dbReference type="ChEBI" id="CHEBI:30616"/>
    </ligand>
</feature>
<keyword evidence="2" id="KW-0547">Nucleotide-binding</keyword>
<dbReference type="SUPFAM" id="SSF140931">
    <property type="entry name" value="Fic-like"/>
    <property type="match status" value="1"/>
</dbReference>
<sequence length="364" mass="41436">MIWNWQRAAWPDFTYEPAAMEALERQFLLNSGEFIGAYRHISPDERDMLRIELISDEALTTSEIEGEFLDRDSLQASLRRQFGLGGGDRTVPLAERGLAEMMVDLYRGFAEPLTHDRLHAWHRMIMADARRIEVVGGYRTHTDAMQVVSGAIGNLDIHFEAPPSAQVPDQMERFLAWFNGGASTVLPALTRAGIAHIYFESIHPFEDGNGRIGRAICEKALAQSLAQPSLIALAYTISRHRKRYYAMLERSNKDILITDWLVYFGETVLEAQRNTMRRVSFHIAKAHFFGRLGGQLNDRQLKAMTRMFREGVDGFKGGLSAENYISITKTSRATATRDLQDLVEKGALSRTGERRHTRYRLRLE</sequence>
<dbReference type="InterPro" id="IPR040198">
    <property type="entry name" value="Fido_containing"/>
</dbReference>
<evidence type="ECO:0000256" key="2">
    <source>
        <dbReference type="PIRSR" id="PIRSR640198-2"/>
    </source>
</evidence>
<organism evidence="4 5">
    <name type="scientific">Pleomorphomonas carboxyditropha</name>
    <dbReference type="NCBI Taxonomy" id="2023338"/>
    <lineage>
        <taxon>Bacteria</taxon>
        <taxon>Pseudomonadati</taxon>
        <taxon>Pseudomonadota</taxon>
        <taxon>Alphaproteobacteria</taxon>
        <taxon>Hyphomicrobiales</taxon>
        <taxon>Pleomorphomonadaceae</taxon>
        <taxon>Pleomorphomonas</taxon>
    </lineage>
</organism>
<gene>
    <name evidence="4" type="ORF">CJ014_00950</name>
</gene>
<proteinExistence type="predicted"/>
<dbReference type="AlphaFoldDB" id="A0A2G9X1C2"/>
<name>A0A2G9X1C2_9HYPH</name>
<protein>
    <submittedName>
        <fullName evidence="4">Cell filamentation protein Fic</fullName>
    </submittedName>
</protein>
<dbReference type="GO" id="GO:0005524">
    <property type="term" value="F:ATP binding"/>
    <property type="evidence" value="ECO:0007669"/>
    <property type="project" value="UniProtKB-KW"/>
</dbReference>
<feature type="active site" evidence="1">
    <location>
        <position position="203"/>
    </location>
</feature>
<evidence type="ECO:0000313" key="5">
    <source>
        <dbReference type="Proteomes" id="UP000231070"/>
    </source>
</evidence>
<dbReference type="InterPro" id="IPR003812">
    <property type="entry name" value="Fido"/>
</dbReference>
<feature type="domain" description="Fido" evidence="3">
    <location>
        <begin position="113"/>
        <end position="266"/>
    </location>
</feature>
<dbReference type="RefSeq" id="WP_100078645.1">
    <property type="nucleotide sequence ID" value="NZ_NQVN01000001.1"/>
</dbReference>
<keyword evidence="5" id="KW-1185">Reference proteome</keyword>
<keyword evidence="2" id="KW-0067">ATP-binding</keyword>
<feature type="binding site" evidence="2">
    <location>
        <begin position="207"/>
        <end position="214"/>
    </location>
    <ligand>
        <name>ATP</name>
        <dbReference type="ChEBI" id="CHEBI:30616"/>
    </ligand>
</feature>
<dbReference type="Proteomes" id="UP000231070">
    <property type="component" value="Unassembled WGS sequence"/>
</dbReference>
<accession>A0A2G9X1C2</accession>
<dbReference type="InterPro" id="IPR025230">
    <property type="entry name" value="DUF4172"/>
</dbReference>
<dbReference type="PANTHER" id="PTHR13504">
    <property type="entry name" value="FIDO DOMAIN-CONTAINING PROTEIN DDB_G0283145"/>
    <property type="match status" value="1"/>
</dbReference>
<dbReference type="Gene3D" id="1.10.3290.10">
    <property type="entry name" value="Fido-like domain"/>
    <property type="match status" value="1"/>
</dbReference>
<dbReference type="InterPro" id="IPR036597">
    <property type="entry name" value="Fido-like_dom_sf"/>
</dbReference>
<feature type="binding site" evidence="2">
    <location>
        <position position="252"/>
    </location>
    <ligand>
        <name>ATP</name>
        <dbReference type="ChEBI" id="CHEBI:30616"/>
    </ligand>
</feature>
<dbReference type="Pfam" id="PF13776">
    <property type="entry name" value="DUF4172"/>
    <property type="match status" value="1"/>
</dbReference>
<dbReference type="EMBL" id="NQVN01000001">
    <property type="protein sequence ID" value="PIP00704.1"/>
    <property type="molecule type" value="Genomic_DNA"/>
</dbReference>
<evidence type="ECO:0000259" key="3">
    <source>
        <dbReference type="PROSITE" id="PS51459"/>
    </source>
</evidence>
<dbReference type="OrthoDB" id="9813719at2"/>
<comment type="caution">
    <text evidence="4">The sequence shown here is derived from an EMBL/GenBank/DDBJ whole genome shotgun (WGS) entry which is preliminary data.</text>
</comment>
<dbReference type="PANTHER" id="PTHR13504:SF33">
    <property type="entry name" value="FIC FAMILY PROTEIN"/>
    <property type="match status" value="1"/>
</dbReference>
<dbReference type="PROSITE" id="PS51459">
    <property type="entry name" value="FIDO"/>
    <property type="match status" value="1"/>
</dbReference>
<dbReference type="InterPro" id="IPR036388">
    <property type="entry name" value="WH-like_DNA-bd_sf"/>
</dbReference>
<dbReference type="Gene3D" id="1.10.10.10">
    <property type="entry name" value="Winged helix-like DNA-binding domain superfamily/Winged helix DNA-binding domain"/>
    <property type="match status" value="1"/>
</dbReference>
<reference evidence="4 5" key="1">
    <citation type="submission" date="2017-08" db="EMBL/GenBank/DDBJ databases">
        <title>Pleomorphomonas carboxidotrophicus sp. nov., a new mesophilic hydrogenogenic carboxidotroph.</title>
        <authorList>
            <person name="Esquivel-Elizondo S."/>
            <person name="Krajmalnik-Brown R."/>
            <person name="Maldonado J."/>
        </authorList>
    </citation>
    <scope>NUCLEOTIDE SEQUENCE [LARGE SCALE GENOMIC DNA]</scope>
    <source>
        <strain evidence="4 5">SVCO-16</strain>
    </source>
</reference>